<name>A0ABQ4WZ15_9ASTR</name>
<keyword evidence="2" id="KW-1185">Reference proteome</keyword>
<comment type="caution">
    <text evidence="1">The sequence shown here is derived from an EMBL/GenBank/DDBJ whole genome shotgun (WGS) entry which is preliminary data.</text>
</comment>
<protein>
    <submittedName>
        <fullName evidence="1">Uncharacterized protein</fullName>
    </submittedName>
</protein>
<evidence type="ECO:0000313" key="1">
    <source>
        <dbReference type="EMBL" id="GJS58168.1"/>
    </source>
</evidence>
<sequence length="82" mass="9507">MDDPRVVAIELRQYGRIAWDDDDDDVLDVLGLDSKWFGLRIRMGLVEASYACIIDMPIEVQAKKVEDVEGKEHGMIYPYYRV</sequence>
<accession>A0ABQ4WZ15</accession>
<reference evidence="1" key="2">
    <citation type="submission" date="2022-01" db="EMBL/GenBank/DDBJ databases">
        <authorList>
            <person name="Yamashiro T."/>
            <person name="Shiraishi A."/>
            <person name="Satake H."/>
            <person name="Nakayama K."/>
        </authorList>
    </citation>
    <scope>NUCLEOTIDE SEQUENCE</scope>
</reference>
<reference evidence="1" key="1">
    <citation type="journal article" date="2022" name="Int. J. Mol. Sci.">
        <title>Draft Genome of Tanacetum Coccineum: Genomic Comparison of Closely Related Tanacetum-Family Plants.</title>
        <authorList>
            <person name="Yamashiro T."/>
            <person name="Shiraishi A."/>
            <person name="Nakayama K."/>
            <person name="Satake H."/>
        </authorList>
    </citation>
    <scope>NUCLEOTIDE SEQUENCE</scope>
</reference>
<organism evidence="1 2">
    <name type="scientific">Tanacetum coccineum</name>
    <dbReference type="NCBI Taxonomy" id="301880"/>
    <lineage>
        <taxon>Eukaryota</taxon>
        <taxon>Viridiplantae</taxon>
        <taxon>Streptophyta</taxon>
        <taxon>Embryophyta</taxon>
        <taxon>Tracheophyta</taxon>
        <taxon>Spermatophyta</taxon>
        <taxon>Magnoliopsida</taxon>
        <taxon>eudicotyledons</taxon>
        <taxon>Gunneridae</taxon>
        <taxon>Pentapetalae</taxon>
        <taxon>asterids</taxon>
        <taxon>campanulids</taxon>
        <taxon>Asterales</taxon>
        <taxon>Asteraceae</taxon>
        <taxon>Asteroideae</taxon>
        <taxon>Anthemideae</taxon>
        <taxon>Anthemidinae</taxon>
        <taxon>Tanacetum</taxon>
    </lineage>
</organism>
<evidence type="ECO:0000313" key="2">
    <source>
        <dbReference type="Proteomes" id="UP001151760"/>
    </source>
</evidence>
<gene>
    <name evidence="1" type="ORF">Tco_0652952</name>
</gene>
<dbReference type="EMBL" id="BQNB010009060">
    <property type="protein sequence ID" value="GJS58168.1"/>
    <property type="molecule type" value="Genomic_DNA"/>
</dbReference>
<dbReference type="Proteomes" id="UP001151760">
    <property type="component" value="Unassembled WGS sequence"/>
</dbReference>
<proteinExistence type="predicted"/>